<evidence type="ECO:0000256" key="2">
    <source>
        <dbReference type="ARBA" id="ARBA00005049"/>
    </source>
</evidence>
<evidence type="ECO:0000256" key="5">
    <source>
        <dbReference type="ARBA" id="ARBA00015486"/>
    </source>
</evidence>
<dbReference type="CDD" id="cd02439">
    <property type="entry name" value="DMB-PRT_CobT"/>
    <property type="match status" value="1"/>
</dbReference>
<reference evidence="13" key="1">
    <citation type="submission" date="2021-01" db="EMBL/GenBank/DDBJ databases">
        <title>YIM 132084 draft genome.</title>
        <authorList>
            <person name="An D."/>
        </authorList>
    </citation>
    <scope>NUCLEOTIDE SEQUENCE</scope>
    <source>
        <strain evidence="13">YIM 132084</strain>
    </source>
</reference>
<comment type="similarity">
    <text evidence="3 11">Belongs to the CobT family.</text>
</comment>
<evidence type="ECO:0000256" key="11">
    <source>
        <dbReference type="HAMAP-Rule" id="MF_00230"/>
    </source>
</evidence>
<evidence type="ECO:0000256" key="1">
    <source>
        <dbReference type="ARBA" id="ARBA00002197"/>
    </source>
</evidence>
<dbReference type="SUPFAM" id="SSF52733">
    <property type="entry name" value="Nicotinate mononucleotide:5,6-dimethylbenzimidazole phosphoribosyltransferase (CobT)"/>
    <property type="match status" value="1"/>
</dbReference>
<proteinExistence type="inferred from homology"/>
<feature type="active site" description="Proton acceptor" evidence="11">
    <location>
        <position position="353"/>
    </location>
</feature>
<protein>
    <recommendedName>
        <fullName evidence="5 11">Nicotinate-nucleotide--dimethylbenzimidazole phosphoribosyltransferase</fullName>
        <shortName evidence="11">NN:DBI PRT</shortName>
        <ecNumber evidence="4 11">2.4.2.21</ecNumber>
    </recommendedName>
    <alternativeName>
        <fullName evidence="9 11">N(1)-alpha-phosphoribosyltransferase</fullName>
    </alternativeName>
</protein>
<keyword evidence="14" id="KW-1185">Reference proteome</keyword>
<evidence type="ECO:0000313" key="13">
    <source>
        <dbReference type="EMBL" id="MBM9468166.1"/>
    </source>
</evidence>
<evidence type="ECO:0000313" key="14">
    <source>
        <dbReference type="Proteomes" id="UP000663792"/>
    </source>
</evidence>
<evidence type="ECO:0000256" key="10">
    <source>
        <dbReference type="ARBA" id="ARBA00047340"/>
    </source>
</evidence>
<dbReference type="InterPro" id="IPR003200">
    <property type="entry name" value="Nict_dMeBzImd_PRibTrfase"/>
</dbReference>
<dbReference type="Gene3D" id="3.40.50.10210">
    <property type="match status" value="1"/>
</dbReference>
<dbReference type="EMBL" id="JAERWK010000016">
    <property type="protein sequence ID" value="MBM9468166.1"/>
    <property type="molecule type" value="Genomic_DNA"/>
</dbReference>
<comment type="function">
    <text evidence="1 11">Catalyzes the synthesis of alpha-ribazole-5'-phosphate from nicotinate mononucleotide (NAMN) and 5,6-dimethylbenzimidazole (DMB).</text>
</comment>
<dbReference type="HAMAP" id="MF_00230">
    <property type="entry name" value="CobT"/>
    <property type="match status" value="1"/>
</dbReference>
<dbReference type="Proteomes" id="UP000663792">
    <property type="component" value="Unassembled WGS sequence"/>
</dbReference>
<dbReference type="NCBIfam" id="NF000996">
    <property type="entry name" value="PRK00105.1"/>
    <property type="match status" value="1"/>
</dbReference>
<comment type="catalytic activity">
    <reaction evidence="10 11">
        <text>5,6-dimethylbenzimidazole + nicotinate beta-D-ribonucleotide = alpha-ribazole 5'-phosphate + nicotinate + H(+)</text>
        <dbReference type="Rhea" id="RHEA:11196"/>
        <dbReference type="ChEBI" id="CHEBI:15378"/>
        <dbReference type="ChEBI" id="CHEBI:15890"/>
        <dbReference type="ChEBI" id="CHEBI:32544"/>
        <dbReference type="ChEBI" id="CHEBI:57502"/>
        <dbReference type="ChEBI" id="CHEBI:57918"/>
        <dbReference type="EC" id="2.4.2.21"/>
    </reaction>
</comment>
<dbReference type="InterPro" id="IPR017846">
    <property type="entry name" value="Nict_dMeBzImd_PRibTrfase_bact"/>
</dbReference>
<comment type="pathway">
    <text evidence="2 11">Nucleoside biosynthesis; alpha-ribazole biosynthesis; alpha-ribazole from 5,6-dimethylbenzimidazole: step 1/2.</text>
</comment>
<evidence type="ECO:0000256" key="4">
    <source>
        <dbReference type="ARBA" id="ARBA00011991"/>
    </source>
</evidence>
<dbReference type="InterPro" id="IPR023195">
    <property type="entry name" value="Nict_dMeBzImd_PRibTrfase_N"/>
</dbReference>
<evidence type="ECO:0000256" key="9">
    <source>
        <dbReference type="ARBA" id="ARBA00030686"/>
    </source>
</evidence>
<accession>A0A938Y8V1</accession>
<dbReference type="PANTHER" id="PTHR43463">
    <property type="entry name" value="NICOTINATE-NUCLEOTIDE--DIMETHYLBENZIMIDAZOLE PHOSPHORIBOSYLTRANSFERASE"/>
    <property type="match status" value="1"/>
</dbReference>
<keyword evidence="6 11" id="KW-0169">Cobalamin biosynthesis</keyword>
<sequence>MGQDRPVSNDPTPPLPAIVPDLTDVRRPGPVPVPDVRVVEQARARLAALAQPAGALGRLEDLAAWLAGCQGTVPPRPPQRIHAVVFAGDHGVAEHGVSAYPRAVTPAMVHTLVTGRAGAAVLARQHGVALRVLDISVDDDLTGLPDAVRQQVQAHKLTRSSGAIQLTDAMPVPLAEAALRLGDRIAAQEIAAGADLLIAGELGIGNTTPAAALVALLLGLPAAEVTGRGTGVDDAGLAHKQQVVQQALDRFSREHGDAVHGAGPVDPVLALAALGGPDLAVGVGFLLGAARRGVPVLLDGLISLAQALVVQALASTAVAWFAAGHRSTEPAQSLALDKLGLVPVLDLGMRLGEGTGALAAVPVLRSAALVLGEMALLSDLQL</sequence>
<dbReference type="EC" id="2.4.2.21" evidence="4 11"/>
<dbReference type="Pfam" id="PF02277">
    <property type="entry name" value="DBI_PRT"/>
    <property type="match status" value="1"/>
</dbReference>
<dbReference type="GO" id="GO:0009236">
    <property type="term" value="P:cobalamin biosynthetic process"/>
    <property type="evidence" value="ECO:0007669"/>
    <property type="project" value="UniProtKB-UniRule"/>
</dbReference>
<comment type="caution">
    <text evidence="13">The sequence shown here is derived from an EMBL/GenBank/DDBJ whole genome shotgun (WGS) entry which is preliminary data.</text>
</comment>
<keyword evidence="8 11" id="KW-0808">Transferase</keyword>
<name>A0A938Y8V1_9ACTN</name>
<keyword evidence="7 11" id="KW-0328">Glycosyltransferase</keyword>
<evidence type="ECO:0000256" key="12">
    <source>
        <dbReference type="SAM" id="MobiDB-lite"/>
    </source>
</evidence>
<evidence type="ECO:0000256" key="6">
    <source>
        <dbReference type="ARBA" id="ARBA00022573"/>
    </source>
</evidence>
<dbReference type="PANTHER" id="PTHR43463:SF1">
    <property type="entry name" value="NICOTINATE-NUCLEOTIDE--DIMETHYLBENZIMIDAZOLE PHOSPHORIBOSYLTRANSFERASE"/>
    <property type="match status" value="1"/>
</dbReference>
<evidence type="ECO:0000256" key="7">
    <source>
        <dbReference type="ARBA" id="ARBA00022676"/>
    </source>
</evidence>
<dbReference type="NCBIfam" id="TIGR03160">
    <property type="entry name" value="cobT_DBIPRT"/>
    <property type="match status" value="1"/>
</dbReference>
<organism evidence="13 14">
    <name type="scientific">Nakamurella leprariae</name>
    <dbReference type="NCBI Taxonomy" id="2803911"/>
    <lineage>
        <taxon>Bacteria</taxon>
        <taxon>Bacillati</taxon>
        <taxon>Actinomycetota</taxon>
        <taxon>Actinomycetes</taxon>
        <taxon>Nakamurellales</taxon>
        <taxon>Nakamurellaceae</taxon>
        <taxon>Nakamurella</taxon>
    </lineage>
</organism>
<dbReference type="InterPro" id="IPR036087">
    <property type="entry name" value="Nict_dMeBzImd_PRibTrfase_sf"/>
</dbReference>
<evidence type="ECO:0000256" key="3">
    <source>
        <dbReference type="ARBA" id="ARBA00007110"/>
    </source>
</evidence>
<feature type="region of interest" description="Disordered" evidence="12">
    <location>
        <begin position="1"/>
        <end position="26"/>
    </location>
</feature>
<dbReference type="Gene3D" id="1.10.1610.10">
    <property type="match status" value="1"/>
</dbReference>
<dbReference type="GO" id="GO:0008939">
    <property type="term" value="F:nicotinate-nucleotide-dimethylbenzimidazole phosphoribosyltransferase activity"/>
    <property type="evidence" value="ECO:0007669"/>
    <property type="project" value="UniProtKB-UniRule"/>
</dbReference>
<evidence type="ECO:0000256" key="8">
    <source>
        <dbReference type="ARBA" id="ARBA00022679"/>
    </source>
</evidence>
<gene>
    <name evidence="11 13" type="primary">cobT</name>
    <name evidence="13" type="ORF">JL106_12840</name>
</gene>
<dbReference type="AlphaFoldDB" id="A0A938Y8V1"/>